<dbReference type="Proteomes" id="UP000008370">
    <property type="component" value="Unassembled WGS sequence"/>
</dbReference>
<feature type="region of interest" description="Disordered" evidence="1">
    <location>
        <begin position="52"/>
        <end position="81"/>
    </location>
</feature>
<reference evidence="2 3" key="1">
    <citation type="journal article" date="2012" name="BMC Genomics">
        <title>Comparative genomics of the white-rot fungi, Phanerochaete carnosa and P. chrysosporium, to elucidate the genetic basis of the distinct wood types they colonize.</title>
        <authorList>
            <person name="Suzuki H."/>
            <person name="MacDonald J."/>
            <person name="Syed K."/>
            <person name="Salamov A."/>
            <person name="Hori C."/>
            <person name="Aerts A."/>
            <person name="Henrissat B."/>
            <person name="Wiebenga A."/>
            <person name="vanKuyk P.A."/>
            <person name="Barry K."/>
            <person name="Lindquist E."/>
            <person name="LaButti K."/>
            <person name="Lapidus A."/>
            <person name="Lucas S."/>
            <person name="Coutinho P."/>
            <person name="Gong Y."/>
            <person name="Samejima M."/>
            <person name="Mahadevan R."/>
            <person name="Abou-Zaid M."/>
            <person name="de Vries R.P."/>
            <person name="Igarashi K."/>
            <person name="Yadav J.S."/>
            <person name="Grigoriev I.V."/>
            <person name="Master E.R."/>
        </authorList>
    </citation>
    <scope>NUCLEOTIDE SEQUENCE [LARGE SCALE GENOMIC DNA]</scope>
    <source>
        <strain evidence="2 3">HHB-10118-sp</strain>
    </source>
</reference>
<dbReference type="GeneID" id="18916077"/>
<organism evidence="2 3">
    <name type="scientific">Phanerochaete carnosa (strain HHB-10118-sp)</name>
    <name type="common">White-rot fungus</name>
    <name type="synonym">Peniophora carnosa</name>
    <dbReference type="NCBI Taxonomy" id="650164"/>
    <lineage>
        <taxon>Eukaryota</taxon>
        <taxon>Fungi</taxon>
        <taxon>Dikarya</taxon>
        <taxon>Basidiomycota</taxon>
        <taxon>Agaricomycotina</taxon>
        <taxon>Agaricomycetes</taxon>
        <taxon>Polyporales</taxon>
        <taxon>Phanerochaetaceae</taxon>
        <taxon>Phanerochaete</taxon>
    </lineage>
</organism>
<sequence length="99" mass="11287">MTRRSLARRAPIYLRVPAVLRSRGAPSSTRCCLRPAVLVEPPSAVRIHKEVTIHKEEGNENEPESEGRRGGEKCKRCQTRHNPGTVPFRRLDFVTPYRP</sequence>
<keyword evidence="3" id="KW-1185">Reference proteome</keyword>
<name>K5WDB8_PHACS</name>
<gene>
    <name evidence="2" type="ORF">PHACADRAFT_254471</name>
</gene>
<evidence type="ECO:0000256" key="1">
    <source>
        <dbReference type="SAM" id="MobiDB-lite"/>
    </source>
</evidence>
<dbReference type="InParanoid" id="K5WDB8"/>
<evidence type="ECO:0000313" key="3">
    <source>
        <dbReference type="Proteomes" id="UP000008370"/>
    </source>
</evidence>
<dbReference type="EMBL" id="JH930471">
    <property type="protein sequence ID" value="EKM57009.1"/>
    <property type="molecule type" value="Genomic_DNA"/>
</dbReference>
<dbReference type="KEGG" id="pco:PHACADRAFT_254471"/>
<dbReference type="HOGENOM" id="CLU_2321155_0_0_1"/>
<evidence type="ECO:0000313" key="2">
    <source>
        <dbReference type="EMBL" id="EKM57009.1"/>
    </source>
</evidence>
<dbReference type="RefSeq" id="XP_007394838.1">
    <property type="nucleotide sequence ID" value="XM_007394776.1"/>
</dbReference>
<protein>
    <submittedName>
        <fullName evidence="2">Uncharacterized protein</fullName>
    </submittedName>
</protein>
<accession>K5WDB8</accession>
<proteinExistence type="predicted"/>
<feature type="compositionally biased region" description="Basic and acidic residues" evidence="1">
    <location>
        <begin position="65"/>
        <end position="75"/>
    </location>
</feature>
<dbReference type="AlphaFoldDB" id="K5WDB8"/>